<dbReference type="HAMAP" id="MF_00006">
    <property type="entry name" value="Arg_succ_lyase"/>
    <property type="match status" value="1"/>
</dbReference>
<evidence type="ECO:0000313" key="6">
    <source>
        <dbReference type="EMBL" id="RLE53017.1"/>
    </source>
</evidence>
<comment type="similarity">
    <text evidence="1">Belongs to the lyase 1 family. Argininosuccinate lyase subfamily.</text>
</comment>
<dbReference type="Gene3D" id="1.10.40.30">
    <property type="entry name" value="Fumarase/aspartase (C-terminal domain)"/>
    <property type="match status" value="1"/>
</dbReference>
<dbReference type="EC" id="4.3.2.1" evidence="1 2"/>
<dbReference type="PANTHER" id="PTHR43814:SF1">
    <property type="entry name" value="ARGININOSUCCINATE LYASE"/>
    <property type="match status" value="1"/>
</dbReference>
<dbReference type="InterPro" id="IPR008948">
    <property type="entry name" value="L-Aspartase-like"/>
</dbReference>
<evidence type="ECO:0000256" key="1">
    <source>
        <dbReference type="HAMAP-Rule" id="MF_00006"/>
    </source>
</evidence>
<dbReference type="Proteomes" id="UP000278475">
    <property type="component" value="Unassembled WGS sequence"/>
</dbReference>
<dbReference type="Gene3D" id="1.10.275.10">
    <property type="entry name" value="Fumarase/aspartase (N-terminal domain)"/>
    <property type="match status" value="1"/>
</dbReference>
<dbReference type="GO" id="GO:0004056">
    <property type="term" value="F:argininosuccinate lyase activity"/>
    <property type="evidence" value="ECO:0007669"/>
    <property type="project" value="UniProtKB-UniRule"/>
</dbReference>
<dbReference type="Pfam" id="PF00206">
    <property type="entry name" value="Lyase_1"/>
    <property type="match status" value="1"/>
</dbReference>
<dbReference type="PRINTS" id="PR00145">
    <property type="entry name" value="ARGSUCLYASE"/>
</dbReference>
<comment type="pathway">
    <text evidence="1">Amino-acid biosynthesis; L-arginine biosynthesis; L-arginine from L-ornithine and carbamoyl phosphate: step 3/3.</text>
</comment>
<accession>A0A497F0P1</accession>
<dbReference type="SUPFAM" id="SSF48557">
    <property type="entry name" value="L-aspartase-like"/>
    <property type="match status" value="1"/>
</dbReference>
<organism evidence="6 7">
    <name type="scientific">Thermoproteota archaeon</name>
    <dbReference type="NCBI Taxonomy" id="2056631"/>
    <lineage>
        <taxon>Archaea</taxon>
        <taxon>Thermoproteota</taxon>
    </lineage>
</organism>
<evidence type="ECO:0000313" key="8">
    <source>
        <dbReference type="Proteomes" id="UP000278475"/>
    </source>
</evidence>
<dbReference type="UniPathway" id="UPA00068">
    <property type="reaction ID" value="UER00114"/>
</dbReference>
<dbReference type="InterPro" id="IPR009049">
    <property type="entry name" value="Argininosuccinate_lyase"/>
</dbReference>
<dbReference type="InterPro" id="IPR000362">
    <property type="entry name" value="Fumarate_lyase_fam"/>
</dbReference>
<gene>
    <name evidence="1 6" type="primary">argH</name>
    <name evidence="5" type="ORF">DRJ31_00035</name>
    <name evidence="6" type="ORF">DRJ33_02155</name>
</gene>
<proteinExistence type="inferred from homology"/>
<keyword evidence="1" id="KW-0963">Cytoplasm</keyword>
<dbReference type="Gene3D" id="1.20.200.10">
    <property type="entry name" value="Fumarase/aspartase (Central domain)"/>
    <property type="match status" value="1"/>
</dbReference>
<dbReference type="PRINTS" id="PR00149">
    <property type="entry name" value="FUMRATELYASE"/>
</dbReference>
<dbReference type="InterPro" id="IPR024083">
    <property type="entry name" value="Fumarase/histidase_N"/>
</dbReference>
<keyword evidence="1" id="KW-0055">Arginine biosynthesis</keyword>
<dbReference type="InterPro" id="IPR022761">
    <property type="entry name" value="Fumarate_lyase_N"/>
</dbReference>
<dbReference type="AlphaFoldDB" id="A0A497F0P1"/>
<dbReference type="Pfam" id="PF14698">
    <property type="entry name" value="ASL_C2"/>
    <property type="match status" value="1"/>
</dbReference>
<comment type="catalytic activity">
    <reaction evidence="1">
        <text>2-(N(omega)-L-arginino)succinate = fumarate + L-arginine</text>
        <dbReference type="Rhea" id="RHEA:24020"/>
        <dbReference type="ChEBI" id="CHEBI:29806"/>
        <dbReference type="ChEBI" id="CHEBI:32682"/>
        <dbReference type="ChEBI" id="CHEBI:57472"/>
        <dbReference type="EC" id="4.3.2.1"/>
    </reaction>
</comment>
<name>A0A497F0P1_9CREN</name>
<feature type="domain" description="Argininosuccinate lyase C-terminal" evidence="4">
    <location>
        <begin position="360"/>
        <end position="433"/>
    </location>
</feature>
<dbReference type="GO" id="GO:0005829">
    <property type="term" value="C:cytosol"/>
    <property type="evidence" value="ECO:0007669"/>
    <property type="project" value="TreeGrafter"/>
</dbReference>
<evidence type="ECO:0000259" key="4">
    <source>
        <dbReference type="Pfam" id="PF14698"/>
    </source>
</evidence>
<dbReference type="NCBIfam" id="TIGR00838">
    <property type="entry name" value="argH"/>
    <property type="match status" value="1"/>
</dbReference>
<evidence type="ECO:0000313" key="5">
    <source>
        <dbReference type="EMBL" id="RLE50718.1"/>
    </source>
</evidence>
<evidence type="ECO:0000313" key="7">
    <source>
        <dbReference type="Proteomes" id="UP000272051"/>
    </source>
</evidence>
<evidence type="ECO:0000259" key="3">
    <source>
        <dbReference type="Pfam" id="PF00206"/>
    </source>
</evidence>
<reference evidence="7 8" key="1">
    <citation type="submission" date="2018-06" db="EMBL/GenBank/DDBJ databases">
        <title>Extensive metabolic versatility and redundancy in microbially diverse, dynamic hydrothermal sediments.</title>
        <authorList>
            <person name="Dombrowski N."/>
            <person name="Teske A."/>
            <person name="Baker B.J."/>
        </authorList>
    </citation>
    <scope>NUCLEOTIDE SEQUENCE [LARGE SCALE GENOMIC DNA]</scope>
    <source>
        <strain evidence="6">B34_G17</strain>
        <strain evidence="5">B66_G16</strain>
    </source>
</reference>
<keyword evidence="1" id="KW-0028">Amino-acid biosynthesis</keyword>
<dbReference type="CDD" id="cd01359">
    <property type="entry name" value="Argininosuccinate_lyase"/>
    <property type="match status" value="1"/>
</dbReference>
<dbReference type="Proteomes" id="UP000272051">
    <property type="component" value="Unassembled WGS sequence"/>
</dbReference>
<keyword evidence="1 6" id="KW-0456">Lyase</keyword>
<evidence type="ECO:0000256" key="2">
    <source>
        <dbReference type="NCBIfam" id="TIGR00838"/>
    </source>
</evidence>
<dbReference type="EMBL" id="QMQV01000001">
    <property type="protein sequence ID" value="RLE50718.1"/>
    <property type="molecule type" value="Genomic_DNA"/>
</dbReference>
<dbReference type="EMBL" id="QMQX01000025">
    <property type="protein sequence ID" value="RLE53017.1"/>
    <property type="molecule type" value="Genomic_DNA"/>
</dbReference>
<comment type="subcellular location">
    <subcellularLocation>
        <location evidence="1">Cytoplasm</location>
    </subcellularLocation>
</comment>
<dbReference type="InterPro" id="IPR029419">
    <property type="entry name" value="Arg_succ_lyase_C"/>
</dbReference>
<feature type="domain" description="Fumarate lyase N-terminal" evidence="3">
    <location>
        <begin position="7"/>
        <end position="297"/>
    </location>
</feature>
<dbReference type="PANTHER" id="PTHR43814">
    <property type="entry name" value="ARGININOSUCCINATE LYASE"/>
    <property type="match status" value="1"/>
</dbReference>
<dbReference type="GO" id="GO:0042450">
    <property type="term" value="P:L-arginine biosynthetic process via ornithine"/>
    <property type="evidence" value="ECO:0007669"/>
    <property type="project" value="UniProtKB-UniRule"/>
</dbReference>
<sequence>MEIVRGGRLEKGHPEEVARYTSSIKFDSYIVNEVIQINQAHVIALAKAGILAKEEAAKLLETLDKAREEIRLSPELEDVHMALENLVIEKLGIKLGGKIHVAKSRNDQVAAAIRMRLRSWLLQILSKILSLEEKLLEKAERHVGDIMPGYTHLQRAQPITIAHYLLAYYDAFARDFDRIIQCYRRVNLSPLGAAALAGTSFNISREYVAQLLGFDGLVENSVDAVSSRDFALEALSSLAILMVNVSRFAEEVVLWSTSEFNFVDVPEEHASTSSIMPQKKNPVTAEVMRARAGQVLGDLVSSISIMKALPLSYNLDMQELTPHLWSACEKVEETLMVLADLVEKIMFNVERLRDSMKGDFLTATELANMLFRKYGVSFREAHIAVGRVIKELLSVDRAFKASSSEIANLLSKELGIRVEPKDVREALNVKRFITTLKTGGSSSIKSVKNMLRRRRRALMELSKAVKLELEKLRASDDALKKAIAEFLRTS</sequence>
<comment type="caution">
    <text evidence="6">The sequence shown here is derived from an EMBL/GenBank/DDBJ whole genome shotgun (WGS) entry which is preliminary data.</text>
</comment>
<protein>
    <recommendedName>
        <fullName evidence="1 2">Argininosuccinate lyase</fullName>
        <shortName evidence="1">ASAL</shortName>
        <ecNumber evidence="1 2">4.3.2.1</ecNumber>
    </recommendedName>
    <alternativeName>
        <fullName evidence="1">Arginosuccinase</fullName>
    </alternativeName>
</protein>